<dbReference type="PANTHER" id="PTHR24324:SF9">
    <property type="entry name" value="HOMEOBOX DOMAIN-CONTAINING PROTEIN"/>
    <property type="match status" value="1"/>
</dbReference>
<dbReference type="InterPro" id="IPR001356">
    <property type="entry name" value="HD"/>
</dbReference>
<dbReference type="InterPro" id="IPR051000">
    <property type="entry name" value="Homeobox_DNA-bind_prot"/>
</dbReference>
<evidence type="ECO:0000313" key="9">
    <source>
        <dbReference type="Proteomes" id="UP000019487"/>
    </source>
</evidence>
<feature type="DNA-binding region" description="Homeobox" evidence="4">
    <location>
        <begin position="68"/>
        <end position="127"/>
    </location>
</feature>
<feature type="domain" description="Homeobox" evidence="7">
    <location>
        <begin position="66"/>
        <end position="126"/>
    </location>
</feature>
<comment type="subcellular location">
    <subcellularLocation>
        <location evidence="4 5">Nucleus</location>
    </subcellularLocation>
</comment>
<dbReference type="PROSITE" id="PS00027">
    <property type="entry name" value="HOMEOBOX_1"/>
    <property type="match status" value="1"/>
</dbReference>
<proteinExistence type="predicted"/>
<evidence type="ECO:0000256" key="3">
    <source>
        <dbReference type="ARBA" id="ARBA00023242"/>
    </source>
</evidence>
<feature type="region of interest" description="Disordered" evidence="6">
    <location>
        <begin position="414"/>
        <end position="512"/>
    </location>
</feature>
<evidence type="ECO:0000256" key="2">
    <source>
        <dbReference type="ARBA" id="ARBA00023155"/>
    </source>
</evidence>
<dbReference type="AlphaFoldDB" id="W9CXH6"/>
<dbReference type="OrthoDB" id="6159439at2759"/>
<dbReference type="GO" id="GO:0000978">
    <property type="term" value="F:RNA polymerase II cis-regulatory region sequence-specific DNA binding"/>
    <property type="evidence" value="ECO:0007669"/>
    <property type="project" value="TreeGrafter"/>
</dbReference>
<dbReference type="STRING" id="1432307.W9CXH6"/>
<evidence type="ECO:0000256" key="1">
    <source>
        <dbReference type="ARBA" id="ARBA00023125"/>
    </source>
</evidence>
<dbReference type="GO" id="GO:0005634">
    <property type="term" value="C:nucleus"/>
    <property type="evidence" value="ECO:0007669"/>
    <property type="project" value="UniProtKB-SubCell"/>
</dbReference>
<keyword evidence="9" id="KW-1185">Reference proteome</keyword>
<evidence type="ECO:0000256" key="6">
    <source>
        <dbReference type="SAM" id="MobiDB-lite"/>
    </source>
</evidence>
<dbReference type="Gene3D" id="1.10.10.60">
    <property type="entry name" value="Homeodomain-like"/>
    <property type="match status" value="1"/>
</dbReference>
<comment type="caution">
    <text evidence="8">The sequence shown here is derived from an EMBL/GenBank/DDBJ whole genome shotgun (WGS) entry which is preliminary data.</text>
</comment>
<dbReference type="Proteomes" id="UP000019487">
    <property type="component" value="Unassembled WGS sequence"/>
</dbReference>
<dbReference type="GO" id="GO:0000981">
    <property type="term" value="F:DNA-binding transcription factor activity, RNA polymerase II-specific"/>
    <property type="evidence" value="ECO:0007669"/>
    <property type="project" value="InterPro"/>
</dbReference>
<reference evidence="8 9" key="1">
    <citation type="journal article" date="2014" name="Genome Announc.">
        <title>Draft genome sequence of Sclerotinia borealis, a psychrophilic plant pathogenic fungus.</title>
        <authorList>
            <person name="Mardanov A.V."/>
            <person name="Beletsky A.V."/>
            <person name="Kadnikov V.V."/>
            <person name="Ignatov A.N."/>
            <person name="Ravin N.V."/>
        </authorList>
    </citation>
    <scope>NUCLEOTIDE SEQUENCE [LARGE SCALE GENOMIC DNA]</scope>
    <source>
        <strain evidence="9">F-4157</strain>
    </source>
</reference>
<feature type="compositionally biased region" description="Low complexity" evidence="6">
    <location>
        <begin position="194"/>
        <end position="205"/>
    </location>
</feature>
<dbReference type="SMART" id="SM00389">
    <property type="entry name" value="HOX"/>
    <property type="match status" value="1"/>
</dbReference>
<evidence type="ECO:0000256" key="5">
    <source>
        <dbReference type="RuleBase" id="RU000682"/>
    </source>
</evidence>
<dbReference type="GO" id="GO:0030154">
    <property type="term" value="P:cell differentiation"/>
    <property type="evidence" value="ECO:0007669"/>
    <property type="project" value="TreeGrafter"/>
</dbReference>
<protein>
    <recommendedName>
        <fullName evidence="7">Homeobox domain-containing protein</fullName>
    </recommendedName>
</protein>
<feature type="compositionally biased region" description="Polar residues" evidence="6">
    <location>
        <begin position="442"/>
        <end position="453"/>
    </location>
</feature>
<keyword evidence="2 4" id="KW-0371">Homeobox</keyword>
<dbReference type="PANTHER" id="PTHR24324">
    <property type="entry name" value="HOMEOBOX PROTEIN HHEX"/>
    <property type="match status" value="1"/>
</dbReference>
<dbReference type="HOGENOM" id="CLU_276485_0_0_1"/>
<dbReference type="EMBL" id="AYSA01000013">
    <property type="protein sequence ID" value="ESZ99300.1"/>
    <property type="molecule type" value="Genomic_DNA"/>
</dbReference>
<organism evidence="8 9">
    <name type="scientific">Sclerotinia borealis (strain F-4128)</name>
    <dbReference type="NCBI Taxonomy" id="1432307"/>
    <lineage>
        <taxon>Eukaryota</taxon>
        <taxon>Fungi</taxon>
        <taxon>Dikarya</taxon>
        <taxon>Ascomycota</taxon>
        <taxon>Pezizomycotina</taxon>
        <taxon>Leotiomycetes</taxon>
        <taxon>Helotiales</taxon>
        <taxon>Sclerotiniaceae</taxon>
        <taxon>Sclerotinia</taxon>
    </lineage>
</organism>
<feature type="compositionally biased region" description="Basic and acidic residues" evidence="6">
    <location>
        <begin position="54"/>
        <end position="69"/>
    </location>
</feature>
<feature type="region of interest" description="Disordered" evidence="6">
    <location>
        <begin position="317"/>
        <end position="337"/>
    </location>
</feature>
<name>W9CXH6_SCLBF</name>
<evidence type="ECO:0000259" key="7">
    <source>
        <dbReference type="PROSITE" id="PS50071"/>
    </source>
</evidence>
<sequence length="1151" mass="129591">MDDATLPAMPPLRPSSPALLPTEYEPEPPFTHSDNNEELEPANPSHDTTTTGSLKEEAADYEGKLEGGKQKRKRTSPEDQAFLEAQYKEDPKPNKAARAEIVKSVRLNEKEVQIWFQNRRQINRRKSRPLLPHEIAAFGLGINNLSSDPAPVFSYSSSQETEEHSESFLPHEPLDILDDEEEPRLSQDRQLPATETTPMMKPTETIAEDTQNLPLTVEPSPLVSETVTKETPSQSVPEVLSQSFSATPGYLANRWNTVSPFATPVSAQSVMFTTPAVSRPVFPSSCPERITTDTTPSATSRVRLSTGLDGRAELVEGEITPPRPQPERPTSSLSSVIPLKRMRSLHRSRSALSFGSSSFSGPFMPRLLSGRSRDARTWEFCAEGEPRDELTTQAENESNGSAIAAISLIRSTSGSALKSNPSRQNTASRPNPQGKRPKMGRASSSVARMQSGVQKAGQDVTDKDPLMRSPSGDSDKENWTPHETGVNPRRRPAHIRKGSEREPKGILQDNPVLPTHAEFGIDKNKRRKSAHAEPQVYEDAENIAKTTKAPDDDVQRFMRGPMSETQVPSQKLQVLDSYINVDFAKLFNSSVSISDEKFEIIGAADSKKEPKFAGEDGIDIHTIVDNGAIIDNGEGVDPLTIISNTFVLTPEPSQYNSRSSSMSATVIFSLKDDKTAQITGNSGNTHKGTVSETNAAPETGVLRKVHKGDMHNPINESASPPTPPITPSTEPSIYIPANRIELRALYEKFPDICPSIPASPPAFYNRGVNHLLNYARSPPATPRRYGQPDSRRLAESFASRTRLPAQSTMLPKMLKESLRDWYQMVGFMEKCRRDEELNPYPHLNLNEGWNRARCQGEQWHDSFSRPWQKPNKKIQDAVRTKEQLARFSWSEQGDSIVVDGGLAKGAFEKVFHGVDAERERMAGRGQKRTPGAWWAQRKGLFFDMKGRGFREEIYMKNCQIWDGVKKWAASDAGEGRGNLKRKIDAVEEMAAKADDLEQTQISEPNPKRNKARRRIAQVMSDKWRAKRRIQEQKAGRWTDGTLLQNRMWAEFHWVLDAKDHHDRRFFDTRDWARIFAERGWPGVTKNQVWLEIYYGWGPLQSWLFRYTLAVQRHYRMYREREKEVAQRRQRQWAGVDDVSENRCGYTGYGRL</sequence>
<keyword evidence="1 4" id="KW-0238">DNA-binding</keyword>
<dbReference type="InterPro" id="IPR017970">
    <property type="entry name" value="Homeobox_CS"/>
</dbReference>
<dbReference type="PROSITE" id="PS50071">
    <property type="entry name" value="HOMEOBOX_2"/>
    <property type="match status" value="1"/>
</dbReference>
<feature type="compositionally biased region" description="Basic and acidic residues" evidence="6">
    <location>
        <begin position="86"/>
        <end position="95"/>
    </location>
</feature>
<dbReference type="Pfam" id="PF00046">
    <property type="entry name" value="Homeodomain"/>
    <property type="match status" value="1"/>
</dbReference>
<keyword evidence="3 4" id="KW-0539">Nucleus</keyword>
<feature type="compositionally biased region" description="Polar residues" evidence="6">
    <location>
        <begin position="414"/>
        <end position="431"/>
    </location>
</feature>
<dbReference type="InterPro" id="IPR009057">
    <property type="entry name" value="Homeodomain-like_sf"/>
</dbReference>
<evidence type="ECO:0000256" key="4">
    <source>
        <dbReference type="PROSITE-ProRule" id="PRU00108"/>
    </source>
</evidence>
<accession>W9CXH6</accession>
<dbReference type="SUPFAM" id="SSF46689">
    <property type="entry name" value="Homeodomain-like"/>
    <property type="match status" value="1"/>
</dbReference>
<dbReference type="CDD" id="cd00086">
    <property type="entry name" value="homeodomain"/>
    <property type="match status" value="1"/>
</dbReference>
<gene>
    <name evidence="8" type="ORF">SBOR_0341</name>
</gene>
<feature type="region of interest" description="Disordered" evidence="6">
    <location>
        <begin position="1"/>
        <end position="95"/>
    </location>
</feature>
<evidence type="ECO:0000313" key="8">
    <source>
        <dbReference type="EMBL" id="ESZ99300.1"/>
    </source>
</evidence>
<feature type="region of interest" description="Disordered" evidence="6">
    <location>
        <begin position="181"/>
        <end position="219"/>
    </location>
</feature>